<evidence type="ECO:0000256" key="3">
    <source>
        <dbReference type="ARBA" id="ARBA00022692"/>
    </source>
</evidence>
<feature type="transmembrane region" description="Helical" evidence="7">
    <location>
        <begin position="380"/>
        <end position="399"/>
    </location>
</feature>
<evidence type="ECO:0000313" key="10">
    <source>
        <dbReference type="Proteomes" id="UP000250234"/>
    </source>
</evidence>
<proteinExistence type="inferred from homology"/>
<name>A0A2X3BRH0_CLOPF</name>
<sequence length="640" mass="75496">MEVNSIGKTLKKALPPTILSMVLLLVNLKFFGLSNIIIAIYMTLTFIRMRTYLIIENNIFKPLFIQLAIGVLASVASMGGLLEVLINFFGIIILVYLLTDEYNPDSYFPYLMAFVLLQMFPVKFDQISNRLLGIFVSYIIVYLALMIVSPKGEDNKIQELIKSGFENIHSQFKNLYYDDIDKVKSEQIELFDICRELNRFVYSGGRRKYYQIMIAFQHINNIIHDLKSSKEIIEENKKEFKRFYKLFKYLENNFKDYKLCAERLEEFEKEFKFHNKNLTFYTSLVLRYLSESIEHLNYHRFNLRKFLNFKNNKDYFQVYSKYNLKLNEFKLRFAIRMSVIVTLAFFVIRRFSLPKGYWLPMTVFILALPFYEDSKARVYARFRGTILGVIVAFLLFSVFKGQEMHFVIILVTTFFMYAFKDYATMSIYVTCYALAITTISMSDGEAVILRLLYTGIAAIVVLFANKFILPNKNHVELINMVKKLIDLDKVMITKAREALEKDFDEMELRRIIYSSYLISGRIQMHTNPSDKKEDKEIKKFMLSNSEFTTSIINYAVILSNSNKGALDYEYINEGISLIEEKLRSFKEEFFYKSNYIGSFCKNIQLINHEDNYKNYCLIKCVDRVYNLEKNLNILKRTMTN</sequence>
<feature type="domain" description="Integral membrane bound transporter" evidence="8">
    <location>
        <begin position="343"/>
        <end position="463"/>
    </location>
</feature>
<keyword evidence="4 7" id="KW-1133">Transmembrane helix</keyword>
<protein>
    <submittedName>
        <fullName evidence="9">Membrane protein</fullName>
    </submittedName>
</protein>
<dbReference type="Pfam" id="PF13515">
    <property type="entry name" value="FUSC_2"/>
    <property type="match status" value="1"/>
</dbReference>
<gene>
    <name evidence="9" type="primary">yccS_1</name>
    <name evidence="9" type="ORF">NCTC8081_00703</name>
</gene>
<evidence type="ECO:0000256" key="1">
    <source>
        <dbReference type="ARBA" id="ARBA00004651"/>
    </source>
</evidence>
<keyword evidence="5 7" id="KW-0472">Membrane</keyword>
<evidence type="ECO:0000313" key="9">
    <source>
        <dbReference type="EMBL" id="SQC06592.1"/>
    </source>
</evidence>
<dbReference type="PANTHER" id="PTHR30509">
    <property type="entry name" value="P-HYDROXYBENZOIC ACID EFFLUX PUMP SUBUNIT-RELATED"/>
    <property type="match status" value="1"/>
</dbReference>
<comment type="subcellular location">
    <subcellularLocation>
        <location evidence="1">Cell membrane</location>
        <topology evidence="1">Multi-pass membrane protein</topology>
    </subcellularLocation>
</comment>
<comment type="similarity">
    <text evidence="6">Belongs to the YccS/YhfK family.</text>
</comment>
<evidence type="ECO:0000256" key="4">
    <source>
        <dbReference type="ARBA" id="ARBA00022989"/>
    </source>
</evidence>
<feature type="transmembrane region" description="Helical" evidence="7">
    <location>
        <begin position="130"/>
        <end position="148"/>
    </location>
</feature>
<accession>A0A2X3BRH0</accession>
<dbReference type="Proteomes" id="UP000250234">
    <property type="component" value="Unassembled WGS sequence"/>
</dbReference>
<evidence type="ECO:0000256" key="2">
    <source>
        <dbReference type="ARBA" id="ARBA00022475"/>
    </source>
</evidence>
<keyword evidence="2" id="KW-1003">Cell membrane</keyword>
<evidence type="ECO:0000256" key="6">
    <source>
        <dbReference type="ARBA" id="ARBA00043993"/>
    </source>
</evidence>
<evidence type="ECO:0000259" key="8">
    <source>
        <dbReference type="Pfam" id="PF13515"/>
    </source>
</evidence>
<dbReference type="PANTHER" id="PTHR30509:SF9">
    <property type="entry name" value="MULTIDRUG RESISTANCE PROTEIN MDTO"/>
    <property type="match status" value="1"/>
</dbReference>
<dbReference type="InterPro" id="IPR049453">
    <property type="entry name" value="Memb_transporter_dom"/>
</dbReference>
<feature type="transmembrane region" description="Helical" evidence="7">
    <location>
        <begin position="447"/>
        <end position="469"/>
    </location>
</feature>
<evidence type="ECO:0000256" key="5">
    <source>
        <dbReference type="ARBA" id="ARBA00023136"/>
    </source>
</evidence>
<dbReference type="GO" id="GO:0005886">
    <property type="term" value="C:plasma membrane"/>
    <property type="evidence" value="ECO:0007669"/>
    <property type="project" value="UniProtKB-SubCell"/>
</dbReference>
<organism evidence="9 10">
    <name type="scientific">Clostridium perfringens</name>
    <dbReference type="NCBI Taxonomy" id="1502"/>
    <lineage>
        <taxon>Bacteria</taxon>
        <taxon>Bacillati</taxon>
        <taxon>Bacillota</taxon>
        <taxon>Clostridia</taxon>
        <taxon>Eubacteriales</taxon>
        <taxon>Clostridiaceae</taxon>
        <taxon>Clostridium</taxon>
    </lineage>
</organism>
<reference evidence="9 10" key="1">
    <citation type="submission" date="2018-06" db="EMBL/GenBank/DDBJ databases">
        <authorList>
            <consortium name="Pathogen Informatics"/>
            <person name="Doyle S."/>
        </authorList>
    </citation>
    <scope>NUCLEOTIDE SEQUENCE [LARGE SCALE GENOMIC DNA]</scope>
    <source>
        <strain evidence="9 10">NCTC8081</strain>
    </source>
</reference>
<evidence type="ECO:0000256" key="7">
    <source>
        <dbReference type="SAM" id="Phobius"/>
    </source>
</evidence>
<feature type="transmembrane region" description="Helical" evidence="7">
    <location>
        <begin position="333"/>
        <end position="351"/>
    </location>
</feature>
<feature type="transmembrane region" description="Helical" evidence="7">
    <location>
        <begin position="21"/>
        <end position="44"/>
    </location>
</feature>
<keyword evidence="3 7" id="KW-0812">Transmembrane</keyword>
<feature type="transmembrane region" description="Helical" evidence="7">
    <location>
        <begin position="405"/>
        <end position="435"/>
    </location>
</feature>
<dbReference type="AlphaFoldDB" id="A0A2X3BRH0"/>
<dbReference type="RefSeq" id="WP_111945381.1">
    <property type="nucleotide sequence ID" value="NZ_UAWO01000002.1"/>
</dbReference>
<feature type="transmembrane region" description="Helical" evidence="7">
    <location>
        <begin position="64"/>
        <end position="95"/>
    </location>
</feature>
<dbReference type="EMBL" id="UAWO01000002">
    <property type="protein sequence ID" value="SQC06592.1"/>
    <property type="molecule type" value="Genomic_DNA"/>
</dbReference>